<comment type="caution">
    <text evidence="1">The sequence shown here is derived from an EMBL/GenBank/DDBJ whole genome shotgun (WGS) entry which is preliminary data.</text>
</comment>
<name>A0A0N8S0V8_9PSED</name>
<dbReference type="Proteomes" id="UP000050455">
    <property type="component" value="Unassembled WGS sequence"/>
</dbReference>
<dbReference type="PATRIC" id="fig|86176.4.peg.2913"/>
<organism evidence="1 2">
    <name type="scientific">Pseudomonas meliae</name>
    <dbReference type="NCBI Taxonomy" id="86176"/>
    <lineage>
        <taxon>Bacteria</taxon>
        <taxon>Pseudomonadati</taxon>
        <taxon>Pseudomonadota</taxon>
        <taxon>Gammaproteobacteria</taxon>
        <taxon>Pseudomonadales</taxon>
        <taxon>Pseudomonadaceae</taxon>
        <taxon>Pseudomonas</taxon>
    </lineage>
</organism>
<evidence type="ECO:0000313" key="2">
    <source>
        <dbReference type="Proteomes" id="UP000050455"/>
    </source>
</evidence>
<protein>
    <submittedName>
        <fullName evidence="1">Uncharacterized protein</fullName>
    </submittedName>
</protein>
<keyword evidence="2" id="KW-1185">Reference proteome</keyword>
<proteinExistence type="predicted"/>
<dbReference type="AlphaFoldDB" id="A0A0N8S0V8"/>
<gene>
    <name evidence="1" type="ORF">ALO64_02672</name>
</gene>
<accession>A0A0N8S0V8</accession>
<dbReference type="EMBL" id="LJQT01000458">
    <property type="protein sequence ID" value="KPX80271.1"/>
    <property type="molecule type" value="Genomic_DNA"/>
</dbReference>
<sequence length="48" mass="5221">MITLLLSEFDLVLELATSDCYQIEEAYRAVGLMAGPDPGDKSPYSEPA</sequence>
<reference evidence="1 2" key="1">
    <citation type="submission" date="2015-09" db="EMBL/GenBank/DDBJ databases">
        <title>Genome announcement of multiple Pseudomonas syringae strains.</title>
        <authorList>
            <person name="Thakur S."/>
            <person name="Wang P.W."/>
            <person name="Gong Y."/>
            <person name="Weir B.S."/>
            <person name="Guttman D.S."/>
        </authorList>
    </citation>
    <scope>NUCLEOTIDE SEQUENCE [LARGE SCALE GENOMIC DNA]</scope>
    <source>
        <strain evidence="1 2">ICMP6289</strain>
    </source>
</reference>
<evidence type="ECO:0000313" key="1">
    <source>
        <dbReference type="EMBL" id="KPX80271.1"/>
    </source>
</evidence>